<feature type="region of interest" description="Disordered" evidence="3">
    <location>
        <begin position="1"/>
        <end position="28"/>
    </location>
</feature>
<feature type="compositionally biased region" description="Polar residues" evidence="3">
    <location>
        <begin position="159"/>
        <end position="170"/>
    </location>
</feature>
<name>A0A9P9IWM8_9HYPO</name>
<feature type="region of interest" description="Disordered" evidence="3">
    <location>
        <begin position="151"/>
        <end position="170"/>
    </location>
</feature>
<dbReference type="PROSITE" id="PS50048">
    <property type="entry name" value="ZN2_CY6_FUNGAL_2"/>
    <property type="match status" value="1"/>
</dbReference>
<comment type="caution">
    <text evidence="5">The sequence shown here is derived from an EMBL/GenBank/DDBJ whole genome shotgun (WGS) entry which is preliminary data.</text>
</comment>
<dbReference type="GO" id="GO:0045944">
    <property type="term" value="P:positive regulation of transcription by RNA polymerase II"/>
    <property type="evidence" value="ECO:0007669"/>
    <property type="project" value="TreeGrafter"/>
</dbReference>
<evidence type="ECO:0000256" key="1">
    <source>
        <dbReference type="ARBA" id="ARBA00022723"/>
    </source>
</evidence>
<feature type="compositionally biased region" description="Basic and acidic residues" evidence="3">
    <location>
        <begin position="1"/>
        <end position="18"/>
    </location>
</feature>
<evidence type="ECO:0000256" key="2">
    <source>
        <dbReference type="ARBA" id="ARBA00023242"/>
    </source>
</evidence>
<dbReference type="GO" id="GO:0003677">
    <property type="term" value="F:DNA binding"/>
    <property type="evidence" value="ECO:0007669"/>
    <property type="project" value="InterPro"/>
</dbReference>
<gene>
    <name evidence="5" type="ORF">EDB81DRAFT_695357</name>
</gene>
<dbReference type="GO" id="GO:0006351">
    <property type="term" value="P:DNA-templated transcription"/>
    <property type="evidence" value="ECO:0007669"/>
    <property type="project" value="InterPro"/>
</dbReference>
<evidence type="ECO:0000313" key="6">
    <source>
        <dbReference type="Proteomes" id="UP000738349"/>
    </source>
</evidence>
<keyword evidence="1" id="KW-0479">Metal-binding</keyword>
<dbReference type="Pfam" id="PF04082">
    <property type="entry name" value="Fungal_trans"/>
    <property type="match status" value="1"/>
</dbReference>
<dbReference type="SUPFAM" id="SSF57701">
    <property type="entry name" value="Zn2/Cys6 DNA-binding domain"/>
    <property type="match status" value="1"/>
</dbReference>
<keyword evidence="6" id="KW-1185">Reference proteome</keyword>
<dbReference type="PROSITE" id="PS00463">
    <property type="entry name" value="ZN2_CY6_FUNGAL_1"/>
    <property type="match status" value="1"/>
</dbReference>
<sequence length="731" mass="80072">MDRRRTRSNRTDQDESRGDPAASTPSKRQRVSIACDSCRMAKGKCDGDRPRCGTCAMHNRNCSYTHAARKRGVPSGYLKSIEVSIGWLFEQYPGSEAALHRFLTQNDGADGVRVLVNKDETGGRFYRRWTKSSVCKDIGRLISDRRRLQRDISVDGSEPQENTSPTSPLFLESQQTTGLDAHGGSLSLPDPPTTDPFQPPQNPNTIPTHRHITLPSNWSHLVDVYFAYTSCWLPIIKRDSVISTASLYPRQGLRLNSTHSSPLHAQLWAVLAVASFQDAAASTSPNGSLSPNQIFSTACNLSATDQENSEAPYISSLLLQSLIRLGQRNEVEAWLLIGKASRLALSGLSATTPNTLAAQDGSAVPCHMARILAAANILDTLVSLCLGHPGMVGSGRYPLPSDPVTDPVNTTDSWGLLLSPEHSVRGQLPLSPLAAFRQLYIFSQLWVKSPHSPKTTPGDLLQSLGPQFSFCNSLIFGGLTPAVPSAFLIQAMFLTISLGLALGPRPALLSNLLQLVELCIDNLGPFGTPSLMITLVEIIHRSDQSDRVYEEEKARWMTVMDSLQDVWRADTSRNNFVLREQNTESRVDTNQATESPLAHNTAGLVLPTLDSSNDQQYDDIQPQINVLDASNQPHSASNRQAYTANVTGLKLPPRISLSPSTSHPPALSEEHDRSLRGNPEMSQQIEYDAILEELGTIDYADVTDANSQFMSNLGYVPGYDLRDMFLNDFGA</sequence>
<feature type="domain" description="Zn(2)-C6 fungal-type" evidence="4">
    <location>
        <begin position="34"/>
        <end position="64"/>
    </location>
</feature>
<accession>A0A9P9IWM8</accession>
<evidence type="ECO:0000256" key="3">
    <source>
        <dbReference type="SAM" id="MobiDB-lite"/>
    </source>
</evidence>
<protein>
    <recommendedName>
        <fullName evidence="4">Zn(2)-C6 fungal-type domain-containing protein</fullName>
    </recommendedName>
</protein>
<dbReference type="InterPro" id="IPR007219">
    <property type="entry name" value="XnlR_reg_dom"/>
</dbReference>
<dbReference type="OrthoDB" id="3364175at2759"/>
<dbReference type="InterPro" id="IPR036864">
    <property type="entry name" value="Zn2-C6_fun-type_DNA-bd_sf"/>
</dbReference>
<dbReference type="AlphaFoldDB" id="A0A9P9IWM8"/>
<dbReference type="PANTHER" id="PTHR47655">
    <property type="entry name" value="QUINIC ACID UTILIZATION ACTIVATOR"/>
    <property type="match status" value="1"/>
</dbReference>
<organism evidence="5 6">
    <name type="scientific">Dactylonectria macrodidyma</name>
    <dbReference type="NCBI Taxonomy" id="307937"/>
    <lineage>
        <taxon>Eukaryota</taxon>
        <taxon>Fungi</taxon>
        <taxon>Dikarya</taxon>
        <taxon>Ascomycota</taxon>
        <taxon>Pezizomycotina</taxon>
        <taxon>Sordariomycetes</taxon>
        <taxon>Hypocreomycetidae</taxon>
        <taxon>Hypocreales</taxon>
        <taxon>Nectriaceae</taxon>
        <taxon>Dactylonectria</taxon>
    </lineage>
</organism>
<feature type="region of interest" description="Disordered" evidence="3">
    <location>
        <begin position="652"/>
        <end position="678"/>
    </location>
</feature>
<dbReference type="InterPro" id="IPR052783">
    <property type="entry name" value="Metabolic/Drug-Res_Regulator"/>
</dbReference>
<dbReference type="CDD" id="cd12148">
    <property type="entry name" value="fungal_TF_MHR"/>
    <property type="match status" value="1"/>
</dbReference>
<dbReference type="EMBL" id="JAGMUV010000015">
    <property type="protein sequence ID" value="KAH7133715.1"/>
    <property type="molecule type" value="Genomic_DNA"/>
</dbReference>
<dbReference type="Proteomes" id="UP000738349">
    <property type="component" value="Unassembled WGS sequence"/>
</dbReference>
<keyword evidence="2" id="KW-0539">Nucleus</keyword>
<dbReference type="CDD" id="cd00067">
    <property type="entry name" value="GAL4"/>
    <property type="match status" value="1"/>
</dbReference>
<feature type="compositionally biased region" description="Pro residues" evidence="3">
    <location>
        <begin position="189"/>
        <end position="202"/>
    </location>
</feature>
<dbReference type="GO" id="GO:0000981">
    <property type="term" value="F:DNA-binding transcription factor activity, RNA polymerase II-specific"/>
    <property type="evidence" value="ECO:0007669"/>
    <property type="project" value="InterPro"/>
</dbReference>
<dbReference type="PANTHER" id="PTHR47655:SF2">
    <property type="entry name" value="QUINIC ACID UTILIZATION ACTIVATOR"/>
    <property type="match status" value="1"/>
</dbReference>
<dbReference type="SMART" id="SM00066">
    <property type="entry name" value="GAL4"/>
    <property type="match status" value="1"/>
</dbReference>
<evidence type="ECO:0000259" key="4">
    <source>
        <dbReference type="PROSITE" id="PS50048"/>
    </source>
</evidence>
<proteinExistence type="predicted"/>
<dbReference type="GO" id="GO:0008270">
    <property type="term" value="F:zinc ion binding"/>
    <property type="evidence" value="ECO:0007669"/>
    <property type="project" value="InterPro"/>
</dbReference>
<feature type="region of interest" description="Disordered" evidence="3">
    <location>
        <begin position="180"/>
        <end position="205"/>
    </location>
</feature>
<dbReference type="InterPro" id="IPR001138">
    <property type="entry name" value="Zn2Cys6_DnaBD"/>
</dbReference>
<evidence type="ECO:0000313" key="5">
    <source>
        <dbReference type="EMBL" id="KAH7133715.1"/>
    </source>
</evidence>
<dbReference type="Pfam" id="PF00172">
    <property type="entry name" value="Zn_clus"/>
    <property type="match status" value="1"/>
</dbReference>
<reference evidence="5" key="1">
    <citation type="journal article" date="2021" name="Nat. Commun.">
        <title>Genetic determinants of endophytism in the Arabidopsis root mycobiome.</title>
        <authorList>
            <person name="Mesny F."/>
            <person name="Miyauchi S."/>
            <person name="Thiergart T."/>
            <person name="Pickel B."/>
            <person name="Atanasova L."/>
            <person name="Karlsson M."/>
            <person name="Huettel B."/>
            <person name="Barry K.W."/>
            <person name="Haridas S."/>
            <person name="Chen C."/>
            <person name="Bauer D."/>
            <person name="Andreopoulos W."/>
            <person name="Pangilinan J."/>
            <person name="LaButti K."/>
            <person name="Riley R."/>
            <person name="Lipzen A."/>
            <person name="Clum A."/>
            <person name="Drula E."/>
            <person name="Henrissat B."/>
            <person name="Kohler A."/>
            <person name="Grigoriev I.V."/>
            <person name="Martin F.M."/>
            <person name="Hacquard S."/>
        </authorList>
    </citation>
    <scope>NUCLEOTIDE SEQUENCE</scope>
    <source>
        <strain evidence="5">MPI-CAGE-AT-0147</strain>
    </source>
</reference>
<dbReference type="Gene3D" id="4.10.240.10">
    <property type="entry name" value="Zn(2)-C6 fungal-type DNA-binding domain"/>
    <property type="match status" value="1"/>
</dbReference>